<dbReference type="Gene3D" id="3.80.10.10">
    <property type="entry name" value="Ribonuclease Inhibitor"/>
    <property type="match status" value="1"/>
</dbReference>
<organism evidence="2 3">
    <name type="scientific">Parasponia andersonii</name>
    <name type="common">Sponia andersonii</name>
    <dbReference type="NCBI Taxonomy" id="3476"/>
    <lineage>
        <taxon>Eukaryota</taxon>
        <taxon>Viridiplantae</taxon>
        <taxon>Streptophyta</taxon>
        <taxon>Embryophyta</taxon>
        <taxon>Tracheophyta</taxon>
        <taxon>Spermatophyta</taxon>
        <taxon>Magnoliopsida</taxon>
        <taxon>eudicotyledons</taxon>
        <taxon>Gunneridae</taxon>
        <taxon>Pentapetalae</taxon>
        <taxon>rosids</taxon>
        <taxon>fabids</taxon>
        <taxon>Rosales</taxon>
        <taxon>Cannabaceae</taxon>
        <taxon>Parasponia</taxon>
    </lineage>
</organism>
<dbReference type="Pfam" id="PF25019">
    <property type="entry name" value="LRR_R13L1-DRL21"/>
    <property type="match status" value="1"/>
</dbReference>
<dbReference type="AlphaFoldDB" id="A0A2P5CCW8"/>
<proteinExistence type="predicted"/>
<sequence length="163" mass="18147">MRFSNWLFSLTNLVQLKLNRCEKCKYLPVALEQLSSLKDLELSQLGSLQYISDADVSDDHYSSYSAMPFFPSLSRLSILCCSNLKGWWKERTGSGSSSSTIYEHEALGCTGSIGTTSATTYKHQPSLLGLTDLEIMRCPDLTSNIPYLPNVERLSLKSCSSNL</sequence>
<keyword evidence="3" id="KW-1185">Reference proteome</keyword>
<protein>
    <submittedName>
        <fullName evidence="2">LRR domain containing protein</fullName>
    </submittedName>
</protein>
<name>A0A2P5CCW8_PARAD</name>
<dbReference type="PANTHER" id="PTHR47186:SF13">
    <property type="entry name" value="DISEASE RESISTANCE PROTEIN RGA3"/>
    <property type="match status" value="1"/>
</dbReference>
<comment type="caution">
    <text evidence="2">The sequence shown here is derived from an EMBL/GenBank/DDBJ whole genome shotgun (WGS) entry which is preliminary data.</text>
</comment>
<dbReference type="PANTHER" id="PTHR47186">
    <property type="entry name" value="LEUCINE-RICH REPEAT-CONTAINING PROTEIN 57"/>
    <property type="match status" value="1"/>
</dbReference>
<evidence type="ECO:0000259" key="1">
    <source>
        <dbReference type="Pfam" id="PF25019"/>
    </source>
</evidence>
<dbReference type="SUPFAM" id="SSF52058">
    <property type="entry name" value="L domain-like"/>
    <property type="match status" value="1"/>
</dbReference>
<accession>A0A2P5CCW8</accession>
<dbReference type="InterPro" id="IPR032675">
    <property type="entry name" value="LRR_dom_sf"/>
</dbReference>
<gene>
    <name evidence="2" type="ORF">PanWU01x14_163720</name>
</gene>
<reference evidence="3" key="1">
    <citation type="submission" date="2016-06" db="EMBL/GenBank/DDBJ databases">
        <title>Parallel loss of symbiosis genes in relatives of nitrogen-fixing non-legume Parasponia.</title>
        <authorList>
            <person name="Van Velzen R."/>
            <person name="Holmer R."/>
            <person name="Bu F."/>
            <person name="Rutten L."/>
            <person name="Van Zeijl A."/>
            <person name="Liu W."/>
            <person name="Santuari L."/>
            <person name="Cao Q."/>
            <person name="Sharma T."/>
            <person name="Shen D."/>
            <person name="Roswanjaya Y."/>
            <person name="Wardhani T."/>
            <person name="Kalhor M.S."/>
            <person name="Jansen J."/>
            <person name="Van den Hoogen J."/>
            <person name="Gungor B."/>
            <person name="Hartog M."/>
            <person name="Hontelez J."/>
            <person name="Verver J."/>
            <person name="Yang W.-C."/>
            <person name="Schijlen E."/>
            <person name="Repin R."/>
            <person name="Schilthuizen M."/>
            <person name="Schranz E."/>
            <person name="Heidstra R."/>
            <person name="Miyata K."/>
            <person name="Fedorova E."/>
            <person name="Kohlen W."/>
            <person name="Bisseling T."/>
            <person name="Smit S."/>
            <person name="Geurts R."/>
        </authorList>
    </citation>
    <scope>NUCLEOTIDE SEQUENCE [LARGE SCALE GENOMIC DNA]</scope>
    <source>
        <strain evidence="3">cv. WU1-14</strain>
    </source>
</reference>
<dbReference type="InterPro" id="IPR056789">
    <property type="entry name" value="LRR_R13L1-DRL21"/>
</dbReference>
<dbReference type="EMBL" id="JXTB01000145">
    <property type="protein sequence ID" value="PON58857.1"/>
    <property type="molecule type" value="Genomic_DNA"/>
</dbReference>
<evidence type="ECO:0000313" key="3">
    <source>
        <dbReference type="Proteomes" id="UP000237105"/>
    </source>
</evidence>
<dbReference type="Proteomes" id="UP000237105">
    <property type="component" value="Unassembled WGS sequence"/>
</dbReference>
<evidence type="ECO:0000313" key="2">
    <source>
        <dbReference type="EMBL" id="PON58857.1"/>
    </source>
</evidence>
<feature type="domain" description="R13L1/DRL21-like LRR repeat region" evidence="1">
    <location>
        <begin position="2"/>
        <end position="44"/>
    </location>
</feature>